<protein>
    <recommendedName>
        <fullName evidence="9">Ubiquitin-like domain-containing protein</fullName>
    </recommendedName>
</protein>
<dbReference type="GO" id="GO:0005737">
    <property type="term" value="C:cytoplasm"/>
    <property type="evidence" value="ECO:0007669"/>
    <property type="project" value="UniProtKB-SubCell"/>
</dbReference>
<evidence type="ECO:0000313" key="10">
    <source>
        <dbReference type="EMBL" id="CDM86800.1"/>
    </source>
</evidence>
<reference evidence="10" key="1">
    <citation type="journal article" date="2014" name="Science">
        <title>Structural and functional partitioning of bread wheat chromosome 3B.</title>
        <authorList>
            <person name="Choulet F."/>
            <person name="Alberti A."/>
            <person name="Theil S."/>
            <person name="Glover N."/>
            <person name="Barbe V."/>
            <person name="Daron J."/>
            <person name="Pingault L."/>
            <person name="Sourdille P."/>
            <person name="Couloux A."/>
            <person name="Paux E."/>
            <person name="Leroy P."/>
            <person name="Mangenot S."/>
            <person name="Guilhot N."/>
            <person name="Le Gouis J."/>
            <person name="Balfourier F."/>
            <person name="Alaux M."/>
            <person name="Jamilloux V."/>
            <person name="Poulain J."/>
            <person name="Durand C."/>
            <person name="Bellec A."/>
            <person name="Gaspin C."/>
            <person name="Safar J."/>
            <person name="Dolezel J."/>
            <person name="Rogers J."/>
            <person name="Vandepoele K."/>
            <person name="Aury J.M."/>
            <person name="Mayer K."/>
            <person name="Berges H."/>
            <person name="Quesneville H."/>
            <person name="Wincker P."/>
            <person name="Feuillet C."/>
        </authorList>
    </citation>
    <scope>NUCLEOTIDE SEQUENCE</scope>
</reference>
<keyword evidence="4" id="KW-0963">Cytoplasm</keyword>
<dbReference type="InterPro" id="IPR050158">
    <property type="entry name" value="Ubiquitin_ubiquitin-like"/>
</dbReference>
<dbReference type="Pfam" id="PF00240">
    <property type="entry name" value="ubiquitin"/>
    <property type="match status" value="2"/>
</dbReference>
<evidence type="ECO:0000256" key="4">
    <source>
        <dbReference type="ARBA" id="ARBA00022490"/>
    </source>
</evidence>
<comment type="similarity">
    <text evidence="3">Belongs to the ubiquitin family.</text>
</comment>
<comment type="subcellular location">
    <subcellularLocation>
        <location evidence="2">Cytoplasm</location>
    </subcellularLocation>
    <subcellularLocation>
        <location evidence="1">Nucleus</location>
    </subcellularLocation>
</comment>
<evidence type="ECO:0000256" key="3">
    <source>
        <dbReference type="ARBA" id="ARBA00008430"/>
    </source>
</evidence>
<dbReference type="PROSITE" id="PS50053">
    <property type="entry name" value="UBIQUITIN_2"/>
    <property type="match status" value="1"/>
</dbReference>
<accession>A0A080YTW5</accession>
<gene>
    <name evidence="10" type="ORF">TRAES_3BF032800050CFD_c1</name>
</gene>
<dbReference type="SUPFAM" id="SSF54236">
    <property type="entry name" value="Ubiquitin-like"/>
    <property type="match status" value="2"/>
</dbReference>
<dbReference type="Gene3D" id="3.10.20.90">
    <property type="entry name" value="Phosphatidylinositol 3-kinase Catalytic Subunit, Chain A, domain 1"/>
    <property type="match status" value="2"/>
</dbReference>
<dbReference type="HOGENOM" id="CLU_2404055_0_0_1"/>
<evidence type="ECO:0000256" key="1">
    <source>
        <dbReference type="ARBA" id="ARBA00004123"/>
    </source>
</evidence>
<dbReference type="InterPro" id="IPR029071">
    <property type="entry name" value="Ubiquitin-like_domsf"/>
</dbReference>
<keyword evidence="5" id="KW-1017">Isopeptide bond</keyword>
<sequence>MEGFPKGQQCLIFANKQLEGDNRSLADHNIWKESTLLILRPCRPRESRMMHIFVKTLDGKTLTLEVESSYTIENVKVKFYEQEGTPCAAAPYL</sequence>
<evidence type="ECO:0000256" key="5">
    <source>
        <dbReference type="ARBA" id="ARBA00022499"/>
    </source>
</evidence>
<evidence type="ECO:0000256" key="2">
    <source>
        <dbReference type="ARBA" id="ARBA00004496"/>
    </source>
</evidence>
<name>A0A080YTW5_WHEAT</name>
<dbReference type="GO" id="GO:0003729">
    <property type="term" value="F:mRNA binding"/>
    <property type="evidence" value="ECO:0007669"/>
    <property type="project" value="UniProtKB-ARBA"/>
</dbReference>
<dbReference type="EMBL" id="HG670306">
    <property type="protein sequence ID" value="CDM86800.1"/>
    <property type="molecule type" value="Genomic_DNA"/>
</dbReference>
<dbReference type="PANTHER" id="PTHR10666">
    <property type="entry name" value="UBIQUITIN"/>
    <property type="match status" value="1"/>
</dbReference>
<feature type="domain" description="Ubiquitin-like" evidence="9">
    <location>
        <begin position="50"/>
        <end position="86"/>
    </location>
</feature>
<dbReference type="GO" id="GO:0005634">
    <property type="term" value="C:nucleus"/>
    <property type="evidence" value="ECO:0007669"/>
    <property type="project" value="UniProtKB-SubCell"/>
</dbReference>
<dbReference type="AlphaFoldDB" id="A0A080YTW5"/>
<proteinExistence type="inferred from homology"/>
<evidence type="ECO:0000259" key="9">
    <source>
        <dbReference type="PROSITE" id="PS50053"/>
    </source>
</evidence>
<dbReference type="FunFam" id="3.10.20.90:FF:000469">
    <property type="entry name" value="Polyubiquitin-C"/>
    <property type="match status" value="1"/>
</dbReference>
<dbReference type="InterPro" id="IPR000626">
    <property type="entry name" value="Ubiquitin-like_dom"/>
</dbReference>
<keyword evidence="8" id="KW-0539">Nucleus</keyword>
<evidence type="ECO:0000256" key="7">
    <source>
        <dbReference type="ARBA" id="ARBA00022843"/>
    </source>
</evidence>
<evidence type="ECO:0000256" key="8">
    <source>
        <dbReference type="ARBA" id="ARBA00023242"/>
    </source>
</evidence>
<organism evidence="10">
    <name type="scientific">Triticum aestivum</name>
    <name type="common">Wheat</name>
    <dbReference type="NCBI Taxonomy" id="4565"/>
    <lineage>
        <taxon>Eukaryota</taxon>
        <taxon>Viridiplantae</taxon>
        <taxon>Streptophyta</taxon>
        <taxon>Embryophyta</taxon>
        <taxon>Tracheophyta</taxon>
        <taxon>Spermatophyta</taxon>
        <taxon>Magnoliopsida</taxon>
        <taxon>Liliopsida</taxon>
        <taxon>Poales</taxon>
        <taxon>Poaceae</taxon>
        <taxon>BOP clade</taxon>
        <taxon>Pooideae</taxon>
        <taxon>Triticodae</taxon>
        <taxon>Triticeae</taxon>
        <taxon>Triticinae</taxon>
        <taxon>Triticum</taxon>
    </lineage>
</organism>
<keyword evidence="6" id="KW-0677">Repeat</keyword>
<evidence type="ECO:0000256" key="6">
    <source>
        <dbReference type="ARBA" id="ARBA00022737"/>
    </source>
</evidence>
<keyword evidence="7" id="KW-0832">Ubl conjugation</keyword>